<dbReference type="Pfam" id="PF07842">
    <property type="entry name" value="GCFC"/>
    <property type="match status" value="1"/>
</dbReference>
<dbReference type="GO" id="GO:0000398">
    <property type="term" value="P:mRNA splicing, via spliceosome"/>
    <property type="evidence" value="ECO:0007669"/>
    <property type="project" value="InterPro"/>
</dbReference>
<keyword evidence="3" id="KW-0539">Nucleus</keyword>
<dbReference type="AlphaFoldDB" id="A0A2R5LD21"/>
<organism evidence="6">
    <name type="scientific">Ornithodoros turicata</name>
    <dbReference type="NCBI Taxonomy" id="34597"/>
    <lineage>
        <taxon>Eukaryota</taxon>
        <taxon>Metazoa</taxon>
        <taxon>Ecdysozoa</taxon>
        <taxon>Arthropoda</taxon>
        <taxon>Chelicerata</taxon>
        <taxon>Arachnida</taxon>
        <taxon>Acari</taxon>
        <taxon>Parasitiformes</taxon>
        <taxon>Ixodida</taxon>
        <taxon>Ixodoidea</taxon>
        <taxon>Argasidae</taxon>
        <taxon>Ornithodorinae</taxon>
        <taxon>Ornithodoros</taxon>
    </lineage>
</organism>
<accession>A0A2R5LD21</accession>
<dbReference type="PANTHER" id="PTHR12214:SF0">
    <property type="entry name" value="LD29489P"/>
    <property type="match status" value="1"/>
</dbReference>
<dbReference type="PANTHER" id="PTHR12214">
    <property type="entry name" value="GC-RICH SEQUENCE DNA-BINDING FACTOR"/>
    <property type="match status" value="1"/>
</dbReference>
<dbReference type="GO" id="GO:0003677">
    <property type="term" value="F:DNA binding"/>
    <property type="evidence" value="ECO:0007669"/>
    <property type="project" value="InterPro"/>
</dbReference>
<sequence length="430" mass="49310">MRTYVDDLVGCLDSKMPIILALEGRMLSLLCQQTEGLLHRRHQDIKDQSEEMSLAIKNMSLPPNDTRNRRAAEREGRRVRRRKVRESQKGTMPHYEGMSTDDEEPDACLVALSKEKESILDDTRHVFDDVVEDFSSVTALKLKFERWKIEEPDSYERAYVNLCLVKLLAPYVRLQLVSWNPLEGVLEGSAWYEALLFYGEPVAKDPDLCLIPRIMERVLVPKLSAFAEKVWDPMSGKQTLNLVRVAKKLLEDYPNVGGQSPHVQKFLSKVAARIQKAIDEDVFIPLYPKEVLDNRSGAPSAFFHRQFWSCMKLMKNIMSWYGVLAEDPLKELTLCSLLNRYLIMALNNCIGHRDTVEKCKMVVSILPTSWIRGGLPQLDFFIRFLKLYEQHLKKLCSSGQPSELNSHVKDSLQEVTTILGSFTVTRSSDK</sequence>
<evidence type="ECO:0000313" key="6">
    <source>
        <dbReference type="EMBL" id="MBY07420.1"/>
    </source>
</evidence>
<dbReference type="InterPro" id="IPR012890">
    <property type="entry name" value="GCFC2-like"/>
</dbReference>
<comment type="subcellular location">
    <subcellularLocation>
        <location evidence="1">Nucleus</location>
    </subcellularLocation>
</comment>
<protein>
    <submittedName>
        <fullName evidence="6">Putative transcriptional regulator binding to the gc-rich sequence</fullName>
    </submittedName>
</protein>
<reference evidence="6" key="1">
    <citation type="submission" date="2018-03" db="EMBL/GenBank/DDBJ databases">
        <title>The relapsing fever spirochete Borrelia turicatae persists in the highly oxidative environment of its soft-bodied tick vector.</title>
        <authorList>
            <person name="Bourret T.J."/>
            <person name="Boyle W.K."/>
            <person name="Valenzuela J.G."/>
            <person name="Oliveira F."/>
            <person name="Lopez J.E."/>
        </authorList>
    </citation>
    <scope>NUCLEOTIDE SEQUENCE</scope>
    <source>
        <strain evidence="6">Kansas strain/isolate</strain>
        <tissue evidence="6">Salivary glands</tissue>
    </source>
</reference>
<evidence type="ECO:0000259" key="5">
    <source>
        <dbReference type="Pfam" id="PF07842"/>
    </source>
</evidence>
<feature type="compositionally biased region" description="Basic and acidic residues" evidence="4">
    <location>
        <begin position="66"/>
        <end position="76"/>
    </location>
</feature>
<dbReference type="GO" id="GO:0005634">
    <property type="term" value="C:nucleus"/>
    <property type="evidence" value="ECO:0007669"/>
    <property type="project" value="UniProtKB-SubCell"/>
</dbReference>
<evidence type="ECO:0000256" key="2">
    <source>
        <dbReference type="ARBA" id="ARBA00010801"/>
    </source>
</evidence>
<feature type="region of interest" description="Disordered" evidence="4">
    <location>
        <begin position="59"/>
        <end position="102"/>
    </location>
</feature>
<feature type="domain" description="GCF C-terminal" evidence="5">
    <location>
        <begin position="139"/>
        <end position="341"/>
    </location>
</feature>
<evidence type="ECO:0000256" key="4">
    <source>
        <dbReference type="SAM" id="MobiDB-lite"/>
    </source>
</evidence>
<evidence type="ECO:0000256" key="1">
    <source>
        <dbReference type="ARBA" id="ARBA00004123"/>
    </source>
</evidence>
<dbReference type="InterPro" id="IPR022783">
    <property type="entry name" value="GCFC_dom"/>
</dbReference>
<evidence type="ECO:0000256" key="3">
    <source>
        <dbReference type="ARBA" id="ARBA00023242"/>
    </source>
</evidence>
<dbReference type="EMBL" id="GGLE01003294">
    <property type="protein sequence ID" value="MBY07420.1"/>
    <property type="molecule type" value="Transcribed_RNA"/>
</dbReference>
<comment type="similarity">
    <text evidence="2">Belongs to the GCF family.</text>
</comment>
<name>A0A2R5LD21_9ACAR</name>
<proteinExistence type="inferred from homology"/>